<evidence type="ECO:0000256" key="2">
    <source>
        <dbReference type="ARBA" id="ARBA00023002"/>
    </source>
</evidence>
<proteinExistence type="inferred from homology"/>
<keyword evidence="5" id="KW-1185">Reference proteome</keyword>
<protein>
    <submittedName>
        <fullName evidence="4">NAD(P)-binding protein</fullName>
    </submittedName>
</protein>
<keyword evidence="2" id="KW-0560">Oxidoreductase</keyword>
<comment type="similarity">
    <text evidence="1 3">Belongs to the short-chain dehydrogenases/reductases (SDR) family.</text>
</comment>
<dbReference type="GO" id="GO:0050664">
    <property type="term" value="F:oxidoreductase activity, acting on NAD(P)H, oxygen as acceptor"/>
    <property type="evidence" value="ECO:0007669"/>
    <property type="project" value="TreeGrafter"/>
</dbReference>
<dbReference type="Proteomes" id="UP000245768">
    <property type="component" value="Unassembled WGS sequence"/>
</dbReference>
<dbReference type="CDD" id="cd05233">
    <property type="entry name" value="SDR_c"/>
    <property type="match status" value="1"/>
</dbReference>
<dbReference type="GO" id="GO:0016616">
    <property type="term" value="F:oxidoreductase activity, acting on the CH-OH group of donors, NAD or NADP as acceptor"/>
    <property type="evidence" value="ECO:0007669"/>
    <property type="project" value="UniProtKB-ARBA"/>
</dbReference>
<dbReference type="PRINTS" id="PR00080">
    <property type="entry name" value="SDRFAMILY"/>
</dbReference>
<name>A0A316YLZ8_9BASI</name>
<dbReference type="RefSeq" id="XP_025377380.1">
    <property type="nucleotide sequence ID" value="XM_025521595.1"/>
</dbReference>
<evidence type="ECO:0000313" key="5">
    <source>
        <dbReference type="Proteomes" id="UP000245768"/>
    </source>
</evidence>
<gene>
    <name evidence="4" type="ORF">FA10DRAFT_266673</name>
</gene>
<dbReference type="STRING" id="215250.A0A316YLZ8"/>
<evidence type="ECO:0000256" key="3">
    <source>
        <dbReference type="RuleBase" id="RU000363"/>
    </source>
</evidence>
<dbReference type="InterPro" id="IPR002347">
    <property type="entry name" value="SDR_fam"/>
</dbReference>
<reference evidence="4 5" key="1">
    <citation type="journal article" date="2018" name="Mol. Biol. Evol.">
        <title>Broad Genomic Sampling Reveals a Smut Pathogenic Ancestry of the Fungal Clade Ustilaginomycotina.</title>
        <authorList>
            <person name="Kijpornyongpan T."/>
            <person name="Mondo S.J."/>
            <person name="Barry K."/>
            <person name="Sandor L."/>
            <person name="Lee J."/>
            <person name="Lipzen A."/>
            <person name="Pangilinan J."/>
            <person name="LaButti K."/>
            <person name="Hainaut M."/>
            <person name="Henrissat B."/>
            <person name="Grigoriev I.V."/>
            <person name="Spatafora J.W."/>
            <person name="Aime M.C."/>
        </authorList>
    </citation>
    <scope>NUCLEOTIDE SEQUENCE [LARGE SCALE GENOMIC DNA]</scope>
    <source>
        <strain evidence="4 5">MCA 4198</strain>
    </source>
</reference>
<dbReference type="GeneID" id="37043511"/>
<evidence type="ECO:0000313" key="4">
    <source>
        <dbReference type="EMBL" id="PWN90182.1"/>
    </source>
</evidence>
<evidence type="ECO:0000256" key="1">
    <source>
        <dbReference type="ARBA" id="ARBA00006484"/>
    </source>
</evidence>
<dbReference type="OrthoDB" id="5307821at2759"/>
<dbReference type="EMBL" id="KZ819636">
    <property type="protein sequence ID" value="PWN90182.1"/>
    <property type="molecule type" value="Genomic_DNA"/>
</dbReference>
<dbReference type="PANTHER" id="PTHR43008">
    <property type="entry name" value="BENZIL REDUCTASE"/>
    <property type="match status" value="1"/>
</dbReference>
<dbReference type="Gene3D" id="3.40.50.720">
    <property type="entry name" value="NAD(P)-binding Rossmann-like Domain"/>
    <property type="match status" value="1"/>
</dbReference>
<organism evidence="4 5">
    <name type="scientific">Acaromyces ingoldii</name>
    <dbReference type="NCBI Taxonomy" id="215250"/>
    <lineage>
        <taxon>Eukaryota</taxon>
        <taxon>Fungi</taxon>
        <taxon>Dikarya</taxon>
        <taxon>Basidiomycota</taxon>
        <taxon>Ustilaginomycotina</taxon>
        <taxon>Exobasidiomycetes</taxon>
        <taxon>Exobasidiales</taxon>
        <taxon>Cryptobasidiaceae</taxon>
        <taxon>Acaromyces</taxon>
    </lineage>
</organism>
<dbReference type="AlphaFoldDB" id="A0A316YLZ8"/>
<sequence>MSVHPAIAANHLAVITGGASGIGLAAATAYASKFGMNVAIGDIVPDAELQRAVAAVQSEAKQGSKVFGHNVDVGDRKSVEAFSKEVQTAFPSSPLTVLMSNAGVGGPTKASDWAGWERILHVNMYGVINSVQTFLPQIKTHKQPSLIINTGSKQGITTPPGTGPAYNASKAVVKVFTEQLAAEMRGDATTKVIEPKLLIPGWVFTGLTGAKDGKAKPDGAWSAEQTVDYMFDQIKKGSFYILCPDNETPKETDLKRMEWNVNDVLQDRPPLSRWHPDHSDAFNDFMKK</sequence>
<dbReference type="InterPro" id="IPR036291">
    <property type="entry name" value="NAD(P)-bd_dom_sf"/>
</dbReference>
<dbReference type="Pfam" id="PF00106">
    <property type="entry name" value="adh_short"/>
    <property type="match status" value="1"/>
</dbReference>
<dbReference type="SUPFAM" id="SSF51735">
    <property type="entry name" value="NAD(P)-binding Rossmann-fold domains"/>
    <property type="match status" value="1"/>
</dbReference>
<dbReference type="PRINTS" id="PR00081">
    <property type="entry name" value="GDHRDH"/>
</dbReference>
<dbReference type="PANTHER" id="PTHR43008:SF7">
    <property type="entry name" value="SHORT CHAIN DEHYDROGENASE_REDUCTASE (AFU_ORTHOLOGUE AFUA_2G00830)"/>
    <property type="match status" value="1"/>
</dbReference>
<accession>A0A316YLZ8</accession>
<dbReference type="InParanoid" id="A0A316YLZ8"/>